<dbReference type="InterPro" id="IPR041685">
    <property type="entry name" value="AAA_GajA/Old/RecF-like"/>
</dbReference>
<dbReference type="PANTHER" id="PTHR43581">
    <property type="entry name" value="ATP/GTP PHOSPHATASE"/>
    <property type="match status" value="1"/>
</dbReference>
<reference evidence="3 4" key="1">
    <citation type="submission" date="2021-02" db="EMBL/GenBank/DDBJ databases">
        <title>Bacillus cereus VKM B-370.</title>
        <authorList>
            <person name="Kazantseva O.A."/>
            <person name="Piligrimova E.G."/>
            <person name="Buzikov R.M."/>
            <person name="Shadrin A.M."/>
        </authorList>
    </citation>
    <scope>NUCLEOTIDE SEQUENCE [LARGE SCALE GENOMIC DNA]</scope>
    <source>
        <strain evidence="3 4">VKM B-370</strain>
    </source>
</reference>
<evidence type="ECO:0000259" key="2">
    <source>
        <dbReference type="Pfam" id="PF20469"/>
    </source>
</evidence>
<accession>A0ABD7DMY0</accession>
<dbReference type="RefSeq" id="WP_205190548.1">
    <property type="nucleotide sequence ID" value="NZ_CP070339.1"/>
</dbReference>
<feature type="domain" description="Endonuclease GajA/Old nuclease/RecF-like AAA" evidence="1">
    <location>
        <begin position="1"/>
        <end position="404"/>
    </location>
</feature>
<sequence length="717" mass="84381">MTLKHLYIKNFRNIKDVWIDNLKDVNLFIGKNNIGKSNYLRAVRCFFSAIESQSIYKKDILKREDIMSGNAAEDLLLMGVLENNGQWYVAGVGCKIKDKEVYTYHCIIYSPRFGEKELQGIPMEYQRSFDLYSDYIERFLEYIHQIKIHNKVLEKYKRDIEYVSSLEIDLKVEEIINVHKYIEDNLNLSDETMILLKKQNIDMDNIQKFIISKLEEMIDMYDQSIESLIYEITQVEKEIKMAWEYNLDEINIKTICYQNENIVINQGVISGIKTMFQAEKKEAINLEDAKRIFSLKNRKETVDVWLNLKEMCRRVLDIEIDVFLNRENQPIIDIGNNWININGTGIKEVFRIILDIELLSPQIILIEEPEIHLHFELQQRLSEYLQLKAKHAQIFITSHSTAFVEETHDKSVYLIKRKEEKENSIQLLDSESLDEIISELGYNAQALLIKKMLIFVEGKTDKVIVDTYLQKFHPHMLSKIGCIDMKGETKYKYFANAESLKIFEKSGVETFFILDSDYKTQDEKSGKISQHPEKSSLVFWPGVCIENLFLNPVVLDKFITAKDKTKTRELDEIEEIMKKTYADIKIESSRKYIREKYLKAIYPQKNTKDSVDDVDGLKAWFNEKRNKMREDLDLAVDIDSIVEEFDALWENKLDEVVPGDKFLIKFCENIGNLTYKKNEKNVRYLIDDLSQEEWPIGFTQIMEEIIQKANNRVLESV</sequence>
<organism evidence="3 4">
    <name type="scientific">Bacillus cereus</name>
    <dbReference type="NCBI Taxonomy" id="1396"/>
    <lineage>
        <taxon>Bacteria</taxon>
        <taxon>Bacillati</taxon>
        <taxon>Bacillota</taxon>
        <taxon>Bacilli</taxon>
        <taxon>Bacillales</taxon>
        <taxon>Bacillaceae</taxon>
        <taxon>Bacillus</taxon>
        <taxon>Bacillus cereus group</taxon>
    </lineage>
</organism>
<dbReference type="Proteomes" id="UP000663613">
    <property type="component" value="Chromosome"/>
</dbReference>
<evidence type="ECO:0000259" key="1">
    <source>
        <dbReference type="Pfam" id="PF13175"/>
    </source>
</evidence>
<dbReference type="SUPFAM" id="SSF52540">
    <property type="entry name" value="P-loop containing nucleoside triphosphate hydrolases"/>
    <property type="match status" value="1"/>
</dbReference>
<dbReference type="InterPro" id="IPR034139">
    <property type="entry name" value="TOPRIM_OLD"/>
</dbReference>
<name>A0ABD7DMY0_BACCE</name>
<dbReference type="InterPro" id="IPR027417">
    <property type="entry name" value="P-loop_NTPase"/>
</dbReference>
<dbReference type="Pfam" id="PF20469">
    <property type="entry name" value="OLD-like_TOPRIM"/>
    <property type="match status" value="1"/>
</dbReference>
<dbReference type="EMBL" id="CP070339">
    <property type="protein sequence ID" value="QRY18169.1"/>
    <property type="molecule type" value="Genomic_DNA"/>
</dbReference>
<proteinExistence type="predicted"/>
<evidence type="ECO:0000313" key="4">
    <source>
        <dbReference type="Proteomes" id="UP000663613"/>
    </source>
</evidence>
<feature type="domain" description="OLD protein-like TOPRIM" evidence="2">
    <location>
        <begin position="453"/>
        <end position="517"/>
    </location>
</feature>
<dbReference type="PANTHER" id="PTHR43581:SF4">
    <property type="entry name" value="ATP_GTP PHOSPHATASE"/>
    <property type="match status" value="1"/>
</dbReference>
<protein>
    <submittedName>
        <fullName evidence="3">AAA family ATPase</fullName>
    </submittedName>
</protein>
<evidence type="ECO:0000313" key="3">
    <source>
        <dbReference type="EMBL" id="QRY18169.1"/>
    </source>
</evidence>
<gene>
    <name evidence="3" type="ORF">JTF64_13220</name>
</gene>
<dbReference type="InterPro" id="IPR051396">
    <property type="entry name" value="Bact_Antivir_Def_Nuclease"/>
</dbReference>
<dbReference type="Gene3D" id="3.40.50.300">
    <property type="entry name" value="P-loop containing nucleotide triphosphate hydrolases"/>
    <property type="match status" value="1"/>
</dbReference>
<dbReference type="Pfam" id="PF13175">
    <property type="entry name" value="AAA_15"/>
    <property type="match status" value="1"/>
</dbReference>
<dbReference type="AlphaFoldDB" id="A0ABD7DMY0"/>